<organism evidence="1 2">
    <name type="scientific">Datura stramonium</name>
    <name type="common">Jimsonweed</name>
    <name type="synonym">Common thornapple</name>
    <dbReference type="NCBI Taxonomy" id="4076"/>
    <lineage>
        <taxon>Eukaryota</taxon>
        <taxon>Viridiplantae</taxon>
        <taxon>Streptophyta</taxon>
        <taxon>Embryophyta</taxon>
        <taxon>Tracheophyta</taxon>
        <taxon>Spermatophyta</taxon>
        <taxon>Magnoliopsida</taxon>
        <taxon>eudicotyledons</taxon>
        <taxon>Gunneridae</taxon>
        <taxon>Pentapetalae</taxon>
        <taxon>asterids</taxon>
        <taxon>lamiids</taxon>
        <taxon>Solanales</taxon>
        <taxon>Solanaceae</taxon>
        <taxon>Solanoideae</taxon>
        <taxon>Datureae</taxon>
        <taxon>Datura</taxon>
    </lineage>
</organism>
<accession>A0ABS8SGN9</accession>
<dbReference type="EMBL" id="JACEIK010000473">
    <property type="protein sequence ID" value="MCD7457719.1"/>
    <property type="molecule type" value="Genomic_DNA"/>
</dbReference>
<sequence>MEHKRPNHNCESSSSFFIQEAFVKAANLVRFLWSSVEQGSSGSSFLLDSSCIRLDIEELAVSKGEMRDVIKVDKFPEGVLPAIFNPLYYVHIGPHVQNVVLGLVGWVVGRI</sequence>
<proteinExistence type="predicted"/>
<comment type="caution">
    <text evidence="1">The sequence shown here is derived from an EMBL/GenBank/DDBJ whole genome shotgun (WGS) entry which is preliminary data.</text>
</comment>
<keyword evidence="2" id="KW-1185">Reference proteome</keyword>
<protein>
    <submittedName>
        <fullName evidence="1">Uncharacterized protein</fullName>
    </submittedName>
</protein>
<name>A0ABS8SGN9_DATST</name>
<evidence type="ECO:0000313" key="1">
    <source>
        <dbReference type="EMBL" id="MCD7457719.1"/>
    </source>
</evidence>
<evidence type="ECO:0000313" key="2">
    <source>
        <dbReference type="Proteomes" id="UP000823775"/>
    </source>
</evidence>
<dbReference type="Proteomes" id="UP000823775">
    <property type="component" value="Unassembled WGS sequence"/>
</dbReference>
<reference evidence="1 2" key="1">
    <citation type="journal article" date="2021" name="BMC Genomics">
        <title>Datura genome reveals duplications of psychoactive alkaloid biosynthetic genes and high mutation rate following tissue culture.</title>
        <authorList>
            <person name="Rajewski A."/>
            <person name="Carter-House D."/>
            <person name="Stajich J."/>
            <person name="Litt A."/>
        </authorList>
    </citation>
    <scope>NUCLEOTIDE SEQUENCE [LARGE SCALE GENOMIC DNA]</scope>
    <source>
        <strain evidence="1">AR-01</strain>
    </source>
</reference>
<gene>
    <name evidence="1" type="ORF">HAX54_035953</name>
</gene>